<dbReference type="HOGENOM" id="CLU_030087_1_1_3"/>
<evidence type="ECO:0000256" key="4">
    <source>
        <dbReference type="ARBA" id="ARBA00022596"/>
    </source>
</evidence>
<evidence type="ECO:0000256" key="5">
    <source>
        <dbReference type="ARBA" id="ARBA00022723"/>
    </source>
</evidence>
<protein>
    <submittedName>
        <fullName evidence="8">Nickel-dependent hydrogenase large subunit</fullName>
    </submittedName>
</protein>
<dbReference type="GO" id="GO:0030313">
    <property type="term" value="C:cell envelope"/>
    <property type="evidence" value="ECO:0007669"/>
    <property type="project" value="UniProtKB-SubCell"/>
</dbReference>
<dbReference type="Pfam" id="PF00374">
    <property type="entry name" value="NiFeSe_Hases"/>
    <property type="match status" value="2"/>
</dbReference>
<feature type="binding site" evidence="7">
    <location>
        <position position="492"/>
    </location>
    <ligand>
        <name>Mg(2+)</name>
        <dbReference type="ChEBI" id="CHEBI:18420"/>
    </ligand>
</feature>
<gene>
    <name evidence="8" type="ordered locus">Aazo_3865</name>
</gene>
<feature type="binding site" evidence="7">
    <location>
        <position position="546"/>
    </location>
    <ligand>
        <name>Ni(2+)</name>
        <dbReference type="ChEBI" id="CHEBI:49786"/>
    </ligand>
</feature>
<dbReference type="GO" id="GO:0008901">
    <property type="term" value="F:ferredoxin hydrogenase activity"/>
    <property type="evidence" value="ECO:0007669"/>
    <property type="project" value="InterPro"/>
</dbReference>
<comment type="subcellular location">
    <subcellularLocation>
        <location evidence="2">Cell envelope</location>
    </subcellularLocation>
</comment>
<dbReference type="GO" id="GO:0016151">
    <property type="term" value="F:nickel cation binding"/>
    <property type="evidence" value="ECO:0007669"/>
    <property type="project" value="InterPro"/>
</dbReference>
<dbReference type="EMBL" id="CP002059">
    <property type="protein sequence ID" value="ADI65376.1"/>
    <property type="molecule type" value="Genomic_DNA"/>
</dbReference>
<evidence type="ECO:0000256" key="6">
    <source>
        <dbReference type="ARBA" id="ARBA00023002"/>
    </source>
</evidence>
<dbReference type="PANTHER" id="PTHR42958">
    <property type="entry name" value="HYDROGENASE-2 LARGE CHAIN"/>
    <property type="match status" value="1"/>
</dbReference>
<dbReference type="InterPro" id="IPR018194">
    <property type="entry name" value="Ni-dep_hyd_lsu_Ni_BS"/>
</dbReference>
<accession>D7E4R0</accession>
<feature type="binding site" evidence="7">
    <location>
        <position position="96"/>
    </location>
    <ligand>
        <name>Fe cation</name>
        <dbReference type="ChEBI" id="CHEBI:24875"/>
    </ligand>
</feature>
<evidence type="ECO:0000313" key="9">
    <source>
        <dbReference type="Proteomes" id="UP000001511"/>
    </source>
</evidence>
<name>D7E4R0_NOSA0</name>
<dbReference type="PANTHER" id="PTHR42958:SF4">
    <property type="entry name" value="HYDROGENASE EXPRESSION_FORMATION PROTEIN HUPK"/>
    <property type="match status" value="1"/>
</dbReference>
<evidence type="ECO:0000256" key="2">
    <source>
        <dbReference type="ARBA" id="ARBA00004196"/>
    </source>
</evidence>
<evidence type="ECO:0000313" key="8">
    <source>
        <dbReference type="EMBL" id="ADI65376.1"/>
    </source>
</evidence>
<dbReference type="InterPro" id="IPR001501">
    <property type="entry name" value="Ni-dep_hyd_lsu"/>
</dbReference>
<feature type="binding site" evidence="7">
    <location>
        <position position="543"/>
    </location>
    <ligand>
        <name>Fe cation</name>
        <dbReference type="ChEBI" id="CHEBI:24875"/>
    </ligand>
</feature>
<keyword evidence="6" id="KW-0560">Oxidoreductase</keyword>
<feature type="binding site" evidence="7">
    <location>
        <position position="540"/>
    </location>
    <ligand>
        <name>Ni(2+)</name>
        <dbReference type="ChEBI" id="CHEBI:49786"/>
    </ligand>
</feature>
<evidence type="ECO:0000256" key="3">
    <source>
        <dbReference type="ARBA" id="ARBA00009292"/>
    </source>
</evidence>
<comment type="similarity">
    <text evidence="3">Belongs to the [NiFe]/[NiFeSe] hydrogenase large subunit family.</text>
</comment>
<sequence>MGEDKRNEGDGEVIFIMPTNYQSPITNHPEVMPIQTLDISPVGRVEGDLDVRVEIENGYVTNAWTHAELFRGFEIILRGKDPQAGLIVTPRICGICGGSHLSSASWALDTAWGTEIPRNAILARNLGQIVETIQSIPRYFYGLFAIDLTNKNYRRSHFYDEACRRFAAFTGTSYEIGLTISAKPVEIYALLGGQWPHSSYMVPGGVMCAPTLTDITRAWAILEYFRTNWLEPVWLGCSLERYEEIQSYEEFQKWLNADVKHRESDLGLYWRMGLDIGLDRYGAGVGKYVTWGYIPHEDKYNKPTIDGRNAAVIMKSGVYDSFTDTHTLMNQSFARENLTHSWYDEGTEDWHPSDRTTLPTMNNNKDFGGAYSWAPAVLHQDLGRLEAGPLARQLVAGGKHGESWQHYDPFILDVFKKMGGANVHVRQIARVHEIVKLYRQAERCLREFKLNDPWYIKPKEKDGKGWGATEAARGALCHWVEIEDSKIKNYQVIAPGTWNIGPRDGAGQRGPIEQALIGTPIEDANDPVEVGHVARSFDSCLVCTVHAHDAKTGEELARFRTA</sequence>
<evidence type="ECO:0000256" key="7">
    <source>
        <dbReference type="PIRSR" id="PIRSR601501-1"/>
    </source>
</evidence>
<dbReference type="KEGG" id="naz:Aazo_3865"/>
<dbReference type="InterPro" id="IPR029014">
    <property type="entry name" value="NiFe-Hase_large"/>
</dbReference>
<dbReference type="SUPFAM" id="SSF56762">
    <property type="entry name" value="HydB/Nqo4-like"/>
    <property type="match status" value="1"/>
</dbReference>
<dbReference type="InterPro" id="IPR050867">
    <property type="entry name" value="NiFe/NiFeSe_hydrgnase_LSU"/>
</dbReference>
<keyword evidence="9" id="KW-1185">Reference proteome</keyword>
<dbReference type="Proteomes" id="UP000001511">
    <property type="component" value="Chromosome"/>
</dbReference>
<dbReference type="AlphaFoldDB" id="D7E4R0"/>
<dbReference type="Gene3D" id="1.10.645.10">
    <property type="entry name" value="Cytochrome-c3 Hydrogenase, chain B"/>
    <property type="match status" value="1"/>
</dbReference>
<keyword evidence="7" id="KW-0408">Iron</keyword>
<keyword evidence="4 7" id="KW-0533">Nickel</keyword>
<feature type="binding site" evidence="7">
    <location>
        <position position="74"/>
    </location>
    <ligand>
        <name>Mg(2+)</name>
        <dbReference type="ChEBI" id="CHEBI:18420"/>
    </ligand>
</feature>
<comment type="cofactor">
    <cofactor evidence="1 7">
        <name>Ni(2+)</name>
        <dbReference type="ChEBI" id="CHEBI:49786"/>
    </cofactor>
</comment>
<dbReference type="eggNOG" id="COG0374">
    <property type="taxonomic scope" value="Bacteria"/>
</dbReference>
<proteinExistence type="inferred from homology"/>
<keyword evidence="7" id="KW-0460">Magnesium</keyword>
<comment type="cofactor">
    <cofactor evidence="7">
        <name>Fe cation</name>
        <dbReference type="ChEBI" id="CHEBI:24875"/>
    </cofactor>
</comment>
<dbReference type="PROSITE" id="PS00507">
    <property type="entry name" value="NI_HGENASE_L_1"/>
    <property type="match status" value="1"/>
</dbReference>
<reference evidence="8 9" key="1">
    <citation type="journal article" date="2010" name="PLoS ONE">
        <title>Genome erosion in a nitrogen-fixing vertically transmitted endosymbiotic multicellular cyanobacterium.</title>
        <authorList>
            <person name="Ran L."/>
            <person name="Larsson J."/>
            <person name="Vigil-Stenman T."/>
            <person name="Nylander J.A."/>
            <person name="Ininbergs K."/>
            <person name="Zheng W.W."/>
            <person name="Lapidus A."/>
            <person name="Lowry S."/>
            <person name="Haselkorn R."/>
            <person name="Bergman B."/>
        </authorList>
    </citation>
    <scope>NUCLEOTIDE SEQUENCE [LARGE SCALE GENOMIC DNA]</scope>
    <source>
        <strain evidence="8 9">0708</strain>
    </source>
</reference>
<organism evidence="8 9">
    <name type="scientific">Nostoc azollae (strain 0708)</name>
    <name type="common">Anabaena azollae (strain 0708)</name>
    <dbReference type="NCBI Taxonomy" id="551115"/>
    <lineage>
        <taxon>Bacteria</taxon>
        <taxon>Bacillati</taxon>
        <taxon>Cyanobacteriota</taxon>
        <taxon>Cyanophyceae</taxon>
        <taxon>Nostocales</taxon>
        <taxon>Nostocaceae</taxon>
        <taxon>Trichormus</taxon>
    </lineage>
</organism>
<dbReference type="STRING" id="551115.Aazo_3865"/>
<feature type="binding site" evidence="7">
    <location>
        <position position="96"/>
    </location>
    <ligand>
        <name>Ni(2+)</name>
        <dbReference type="ChEBI" id="CHEBI:49786"/>
    </ligand>
</feature>
<feature type="binding site" evidence="7">
    <location>
        <position position="93"/>
    </location>
    <ligand>
        <name>Ni(2+)</name>
        <dbReference type="ChEBI" id="CHEBI:49786"/>
    </ligand>
</feature>
<evidence type="ECO:0000256" key="1">
    <source>
        <dbReference type="ARBA" id="ARBA00001967"/>
    </source>
</evidence>
<keyword evidence="5 7" id="KW-0479">Metal-binding</keyword>